<sequence>MSFIHGLGDNYTIWNNMAGQLSSEFVFYRDNVSYNSANAVSSTASSVYIPSGTVTLAHSLGGLVAREHLRQKGTGKMNALITVGTPNLGAPAAVNVQNGNLANVIAGWVEDVAAGPIASFGSVYGRDFGRAVLSEIGYIDQLTGPYINARLQTAYGQKASVSDMRPGSSFLNTLNASPNNTLPTARYAIFGNESGSRYEYVRISESAYRGPESPIENGTFIKAHRYLYSFYFAAASYYTYLSGEYFYLYLTSNTYDPNHFFYYNSAVYFATIAQQWYKGFLSLVYFQQRDWDKYVVGANYYSGTICGNIGQNCKDTNDGLLTAVTQAPSFFERFGDNTVRRLEARGANHLEETAHPAVKQRLFEIFRNDDVSIPEVKKPLYVNISGPRLVSGGESAYFSSSVSNAGGSVSYQWHYRRDQGSSWVSVGNGTTLQQIFYAAPDGETARAAVKLVVSSAGETAIDIHYVDVSGCESESFSFDSKVSPCLQ</sequence>
<dbReference type="Gene3D" id="3.40.50.1820">
    <property type="entry name" value="alpha/beta hydrolase"/>
    <property type="match status" value="1"/>
</dbReference>
<protein>
    <recommendedName>
        <fullName evidence="3">Lecithin:cholesterol acyltransferase</fullName>
    </recommendedName>
</protein>
<comment type="caution">
    <text evidence="1">The sequence shown here is derived from an EMBL/GenBank/DDBJ whole genome shotgun (WGS) entry which is preliminary data.</text>
</comment>
<accession>A0A9X2L387</accession>
<dbReference type="EMBL" id="JANDBC010000001">
    <property type="protein sequence ID" value="MCP9291108.1"/>
    <property type="molecule type" value="Genomic_DNA"/>
</dbReference>
<dbReference type="AlphaFoldDB" id="A0A9X2L387"/>
<dbReference type="SUPFAM" id="SSF53474">
    <property type="entry name" value="alpha/beta-Hydrolases"/>
    <property type="match status" value="1"/>
</dbReference>
<reference evidence="1" key="1">
    <citation type="submission" date="2022-06" db="EMBL/GenBank/DDBJ databases">
        <title>Gracilimonas sp. CAU 1638 isolated from sea sediment.</title>
        <authorList>
            <person name="Kim W."/>
        </authorList>
    </citation>
    <scope>NUCLEOTIDE SEQUENCE</scope>
    <source>
        <strain evidence="1">CAU 1638</strain>
    </source>
</reference>
<dbReference type="Proteomes" id="UP001139125">
    <property type="component" value="Unassembled WGS sequence"/>
</dbReference>
<gene>
    <name evidence="1" type="ORF">NM125_05895</name>
</gene>
<evidence type="ECO:0008006" key="3">
    <source>
        <dbReference type="Google" id="ProtNLM"/>
    </source>
</evidence>
<keyword evidence="2" id="KW-1185">Reference proteome</keyword>
<dbReference type="InterPro" id="IPR029058">
    <property type="entry name" value="AB_hydrolase_fold"/>
</dbReference>
<name>A0A9X2L387_9BACT</name>
<proteinExistence type="predicted"/>
<evidence type="ECO:0000313" key="1">
    <source>
        <dbReference type="EMBL" id="MCP9291108.1"/>
    </source>
</evidence>
<organism evidence="1 2">
    <name type="scientific">Gracilimonas sediminicola</name>
    <dbReference type="NCBI Taxonomy" id="2952158"/>
    <lineage>
        <taxon>Bacteria</taxon>
        <taxon>Pseudomonadati</taxon>
        <taxon>Balneolota</taxon>
        <taxon>Balneolia</taxon>
        <taxon>Balneolales</taxon>
        <taxon>Balneolaceae</taxon>
        <taxon>Gracilimonas</taxon>
    </lineage>
</organism>
<dbReference type="RefSeq" id="WP_255133751.1">
    <property type="nucleotide sequence ID" value="NZ_JANDBC010000001.1"/>
</dbReference>
<evidence type="ECO:0000313" key="2">
    <source>
        <dbReference type="Proteomes" id="UP001139125"/>
    </source>
</evidence>